<dbReference type="Pfam" id="PF06182">
    <property type="entry name" value="ABC2_membrane_6"/>
    <property type="match status" value="1"/>
</dbReference>
<feature type="transmembrane region" description="Helical" evidence="1">
    <location>
        <begin position="117"/>
        <end position="144"/>
    </location>
</feature>
<dbReference type="EMBL" id="DUTP01000002">
    <property type="protein sequence ID" value="HHX99225.1"/>
    <property type="molecule type" value="Genomic_DNA"/>
</dbReference>
<keyword evidence="1" id="KW-0812">Transmembrane</keyword>
<evidence type="ECO:0000256" key="1">
    <source>
        <dbReference type="SAM" id="Phobius"/>
    </source>
</evidence>
<feature type="transmembrane region" description="Helical" evidence="1">
    <location>
        <begin position="201"/>
        <end position="223"/>
    </location>
</feature>
<reference evidence="2 3" key="1">
    <citation type="journal article" date="2020" name="Biotechnol. Biofuels">
        <title>New insights from the biogas microbiome by comprehensive genome-resolved metagenomics of nearly 1600 species originating from multiple anaerobic digesters.</title>
        <authorList>
            <person name="Campanaro S."/>
            <person name="Treu L."/>
            <person name="Rodriguez-R L.M."/>
            <person name="Kovalovszki A."/>
            <person name="Ziels R.M."/>
            <person name="Maus I."/>
            <person name="Zhu X."/>
            <person name="Kougias P.G."/>
            <person name="Basile A."/>
            <person name="Luo G."/>
            <person name="Schluter A."/>
            <person name="Konstantinidis K.T."/>
            <person name="Angelidaki I."/>
        </authorList>
    </citation>
    <scope>NUCLEOTIDE SEQUENCE [LARGE SCALE GENOMIC DNA]</scope>
    <source>
        <strain evidence="2">AS05jafATM_89</strain>
    </source>
</reference>
<organism evidence="2 3">
    <name type="scientific">Candidatus Dojkabacteria bacterium</name>
    <dbReference type="NCBI Taxonomy" id="2099670"/>
    <lineage>
        <taxon>Bacteria</taxon>
        <taxon>Candidatus Dojkabacteria</taxon>
    </lineage>
</organism>
<gene>
    <name evidence="2" type="ORF">GX533_00880</name>
</gene>
<proteinExistence type="predicted"/>
<protein>
    <recommendedName>
        <fullName evidence="4">ABC transporter permease</fullName>
    </recommendedName>
</protein>
<evidence type="ECO:0000313" key="3">
    <source>
        <dbReference type="Proteomes" id="UP000576550"/>
    </source>
</evidence>
<evidence type="ECO:0000313" key="2">
    <source>
        <dbReference type="EMBL" id="HHX99225.1"/>
    </source>
</evidence>
<dbReference type="Proteomes" id="UP000576550">
    <property type="component" value="Unassembled WGS sequence"/>
</dbReference>
<dbReference type="PANTHER" id="PTHR36833:SF1">
    <property type="entry name" value="INTEGRAL MEMBRANE TRANSPORT PROTEIN"/>
    <property type="match status" value="1"/>
</dbReference>
<keyword evidence="1" id="KW-0472">Membrane</keyword>
<evidence type="ECO:0008006" key="4">
    <source>
        <dbReference type="Google" id="ProtNLM"/>
    </source>
</evidence>
<feature type="transmembrane region" description="Helical" evidence="1">
    <location>
        <begin position="77"/>
        <end position="96"/>
    </location>
</feature>
<comment type="caution">
    <text evidence="2">The sequence shown here is derived from an EMBL/GenBank/DDBJ whole genome shotgun (WGS) entry which is preliminary data.</text>
</comment>
<feature type="transmembrane region" description="Helical" evidence="1">
    <location>
        <begin position="35"/>
        <end position="57"/>
    </location>
</feature>
<feature type="transmembrane region" description="Helical" evidence="1">
    <location>
        <begin position="235"/>
        <end position="258"/>
    </location>
</feature>
<accession>A0A832R8T8</accession>
<dbReference type="InterPro" id="IPR010390">
    <property type="entry name" value="ABC-2_transporter-like"/>
</dbReference>
<keyword evidence="1" id="KW-1133">Transmembrane helix</keyword>
<dbReference type="PANTHER" id="PTHR36833">
    <property type="entry name" value="SLR0610 PROTEIN-RELATED"/>
    <property type="match status" value="1"/>
</dbReference>
<dbReference type="AlphaFoldDB" id="A0A832R8T8"/>
<sequence length="270" mass="30920">MKQKEYSRGIKYYWNVWRHVFKGGLKRSYLYKTDIFVRILRTLLVVGIQIGLLNILFGKSEVYAGWNKSETYLVIGIWNVLNYLGWSVFSTNLLYLESKVIEGKFDYILLKPLSSSWYASFSDFFITNFITAISGVILIIYYIIVEWGNIQLLDVLVGILAICVALLIWYAIYLFFASFTISNPRNGILSIAKELLGLTKYPMDVFGSSLGFVFYTVIPIAFLTTVPANIIRGEFSYGFVLIGLGISMLLIFIANLFWKWNVKKYSSASS</sequence>
<name>A0A832R8T8_9BACT</name>
<feature type="transmembrane region" description="Helical" evidence="1">
    <location>
        <begin position="156"/>
        <end position="181"/>
    </location>
</feature>